<dbReference type="CDD" id="cd09725">
    <property type="entry name" value="Cas2_I_II_III"/>
    <property type="match status" value="1"/>
</dbReference>
<evidence type="ECO:0000256" key="1">
    <source>
        <dbReference type="ARBA" id="ARBA00001946"/>
    </source>
</evidence>
<dbReference type="GO" id="GO:0016787">
    <property type="term" value="F:hydrolase activity"/>
    <property type="evidence" value="ECO:0007669"/>
    <property type="project" value="UniProtKB-KW"/>
</dbReference>
<evidence type="ECO:0000256" key="7">
    <source>
        <dbReference type="ARBA" id="ARBA00022842"/>
    </source>
</evidence>
<dbReference type="GO" id="GO:0043571">
    <property type="term" value="P:maintenance of CRISPR repeat elements"/>
    <property type="evidence" value="ECO:0007669"/>
    <property type="project" value="UniProtKB-UniRule"/>
</dbReference>
<protein>
    <recommendedName>
        <fullName evidence="9">CRISPR-associated endoribonuclease Cas2</fullName>
        <ecNumber evidence="9">3.1.-.-</ecNumber>
    </recommendedName>
</protein>
<keyword evidence="3 9" id="KW-0540">Nuclease</keyword>
<keyword evidence="6 9" id="KW-0378">Hydrolase</keyword>
<dbReference type="AlphaFoldDB" id="A0AAU8LS15"/>
<name>A0AAU8LS15_9BACT</name>
<evidence type="ECO:0000256" key="3">
    <source>
        <dbReference type="ARBA" id="ARBA00022722"/>
    </source>
</evidence>
<evidence type="ECO:0000256" key="4">
    <source>
        <dbReference type="ARBA" id="ARBA00022723"/>
    </source>
</evidence>
<dbReference type="EMBL" id="CP159373">
    <property type="protein sequence ID" value="XCN71693.1"/>
    <property type="molecule type" value="Genomic_DNA"/>
</dbReference>
<dbReference type="GO" id="GO:0051607">
    <property type="term" value="P:defense response to virus"/>
    <property type="evidence" value="ECO:0007669"/>
    <property type="project" value="UniProtKB-UniRule"/>
</dbReference>
<evidence type="ECO:0000256" key="6">
    <source>
        <dbReference type="ARBA" id="ARBA00022801"/>
    </source>
</evidence>
<accession>A0AAU8LS15</accession>
<keyword evidence="5 9" id="KW-0255">Endonuclease</keyword>
<comment type="cofactor">
    <cofactor evidence="1 9">
        <name>Mg(2+)</name>
        <dbReference type="ChEBI" id="CHEBI:18420"/>
    </cofactor>
</comment>
<comment type="similarity">
    <text evidence="2 9 10">Belongs to the CRISPR-associated endoribonuclease Cas2 protein family.</text>
</comment>
<evidence type="ECO:0000256" key="9">
    <source>
        <dbReference type="HAMAP-Rule" id="MF_01471"/>
    </source>
</evidence>
<organism evidence="11">
    <name type="scientific">Candidatus Electrothrix aestuarii</name>
    <dbReference type="NCBI Taxonomy" id="3062594"/>
    <lineage>
        <taxon>Bacteria</taxon>
        <taxon>Pseudomonadati</taxon>
        <taxon>Thermodesulfobacteriota</taxon>
        <taxon>Desulfobulbia</taxon>
        <taxon>Desulfobulbales</taxon>
        <taxon>Desulfobulbaceae</taxon>
        <taxon>Candidatus Electrothrix</taxon>
    </lineage>
</organism>
<dbReference type="InterPro" id="IPR021127">
    <property type="entry name" value="CRISPR_associated_Cas2"/>
</dbReference>
<comment type="subunit">
    <text evidence="9">Homodimer, forms a heterotetramer with a Cas1 homodimer.</text>
</comment>
<dbReference type="EC" id="3.1.-.-" evidence="9"/>
<evidence type="ECO:0000313" key="11">
    <source>
        <dbReference type="EMBL" id="XCN71693.1"/>
    </source>
</evidence>
<dbReference type="NCBIfam" id="TIGR01573">
    <property type="entry name" value="cas2"/>
    <property type="match status" value="1"/>
</dbReference>
<dbReference type="HAMAP" id="MF_01471">
    <property type="entry name" value="Cas2"/>
    <property type="match status" value="1"/>
</dbReference>
<gene>
    <name evidence="9 11" type="primary">cas2</name>
    <name evidence="11" type="ORF">Q3M24_15435</name>
</gene>
<feature type="binding site" evidence="9">
    <location>
        <position position="10"/>
    </location>
    <ligand>
        <name>Mg(2+)</name>
        <dbReference type="ChEBI" id="CHEBI:18420"/>
        <note>catalytic</note>
    </ligand>
</feature>
<dbReference type="KEGG" id="eaj:Q3M24_15435"/>
<dbReference type="SUPFAM" id="SSF143430">
    <property type="entry name" value="TTP0101/SSO1404-like"/>
    <property type="match status" value="1"/>
</dbReference>
<sequence length="92" mass="11395">MSRMWMVTYDISDDRIRYRVAKILQDYGTRVQYSVFECKLREREKNRLREQLLDLLEQGDSLRWYPLCAWCRKRIVRQGCGKETKFEDYYLL</sequence>
<dbReference type="GO" id="GO:0004521">
    <property type="term" value="F:RNA endonuclease activity"/>
    <property type="evidence" value="ECO:0007669"/>
    <property type="project" value="UniProtKB-UniRule"/>
</dbReference>
<comment type="function">
    <text evidence="9">CRISPR (clustered regularly interspaced short palindromic repeat), is an adaptive immune system that provides protection against mobile genetic elements (viruses, transposable elements and conjugative plasmids). CRISPR clusters contain sequences complementary to antecedent mobile elements and target invading nucleic acids. CRISPR clusters are transcribed and processed into CRISPR RNA (crRNA). Functions as a ssRNA-specific endoribonuclease. Involved in the integration of spacer DNA into the CRISPR cassette.</text>
</comment>
<dbReference type="GO" id="GO:0046872">
    <property type="term" value="F:metal ion binding"/>
    <property type="evidence" value="ECO:0007669"/>
    <property type="project" value="UniProtKB-UniRule"/>
</dbReference>
<dbReference type="Pfam" id="PF09827">
    <property type="entry name" value="CRISPR_Cas2"/>
    <property type="match status" value="1"/>
</dbReference>
<proteinExistence type="inferred from homology"/>
<reference evidence="11" key="1">
    <citation type="journal article" date="2024" name="Syst. Appl. Microbiol.">
        <title>First single-strain enrichments of Electrothrix cable bacteria, description of E. aestuarii sp. nov. and E. rattekaaiensis sp. nov., and proposal of a cable bacteria taxonomy following the rules of the SeqCode.</title>
        <authorList>
            <person name="Plum-Jensen L.E."/>
            <person name="Schramm A."/>
            <person name="Marshall I.P.G."/>
        </authorList>
    </citation>
    <scope>NUCLEOTIDE SEQUENCE</scope>
    <source>
        <strain evidence="11">Rat1</strain>
    </source>
</reference>
<evidence type="ECO:0000256" key="10">
    <source>
        <dbReference type="PIRNR" id="PIRNR032582"/>
    </source>
</evidence>
<evidence type="ECO:0000256" key="2">
    <source>
        <dbReference type="ARBA" id="ARBA00009959"/>
    </source>
</evidence>
<evidence type="ECO:0000256" key="5">
    <source>
        <dbReference type="ARBA" id="ARBA00022759"/>
    </source>
</evidence>
<evidence type="ECO:0000256" key="8">
    <source>
        <dbReference type="ARBA" id="ARBA00023118"/>
    </source>
</evidence>
<dbReference type="Gene3D" id="3.30.70.240">
    <property type="match status" value="1"/>
</dbReference>
<keyword evidence="8 9" id="KW-0051">Antiviral defense</keyword>
<dbReference type="PANTHER" id="PTHR34405">
    <property type="entry name" value="CRISPR-ASSOCIATED ENDORIBONUCLEASE CAS2"/>
    <property type="match status" value="1"/>
</dbReference>
<dbReference type="PANTHER" id="PTHR34405:SF3">
    <property type="entry name" value="CRISPR-ASSOCIATED ENDORIBONUCLEASE CAS2 3"/>
    <property type="match status" value="1"/>
</dbReference>
<reference evidence="11" key="2">
    <citation type="submission" date="2024-06" db="EMBL/GenBank/DDBJ databases">
        <authorList>
            <person name="Plum-Jensen L.E."/>
            <person name="Schramm A."/>
            <person name="Marshall I.P.G."/>
        </authorList>
    </citation>
    <scope>NUCLEOTIDE SEQUENCE</scope>
    <source>
        <strain evidence="11">Rat1</strain>
    </source>
</reference>
<dbReference type="InterPro" id="IPR019199">
    <property type="entry name" value="Virulence_VapD/CRISPR_Cas2"/>
</dbReference>
<keyword evidence="7 9" id="KW-0460">Magnesium</keyword>
<keyword evidence="4 9" id="KW-0479">Metal-binding</keyword>
<dbReference type="PIRSF" id="PIRSF032582">
    <property type="entry name" value="Cas2"/>
    <property type="match status" value="1"/>
</dbReference>